<dbReference type="InterPro" id="IPR029058">
    <property type="entry name" value="AB_hydrolase_fold"/>
</dbReference>
<dbReference type="GO" id="GO:0016787">
    <property type="term" value="F:hydrolase activity"/>
    <property type="evidence" value="ECO:0007669"/>
    <property type="project" value="UniProtKB-KW"/>
</dbReference>
<evidence type="ECO:0000256" key="1">
    <source>
        <dbReference type="ARBA" id="ARBA00022801"/>
    </source>
</evidence>
<reference evidence="5" key="1">
    <citation type="journal article" date="2019" name="Int. J. Syst. Evol. Microbiol.">
        <title>The Global Catalogue of Microorganisms (GCM) 10K type strain sequencing project: providing services to taxonomists for standard genome sequencing and annotation.</title>
        <authorList>
            <consortium name="The Broad Institute Genomics Platform"/>
            <consortium name="The Broad Institute Genome Sequencing Center for Infectious Disease"/>
            <person name="Wu L."/>
            <person name="Ma J."/>
        </authorList>
    </citation>
    <scope>NUCLEOTIDE SEQUENCE [LARGE SCALE GENOMIC DNA]</scope>
    <source>
        <strain evidence="5">CCM 7491</strain>
    </source>
</reference>
<comment type="caution">
    <text evidence="4">The sequence shown here is derived from an EMBL/GenBank/DDBJ whole genome shotgun (WGS) entry which is preliminary data.</text>
</comment>
<proteinExistence type="predicted"/>
<keyword evidence="2" id="KW-0732">Signal</keyword>
<dbReference type="PANTHER" id="PTHR48081:SF33">
    <property type="entry name" value="KYNURENINE FORMAMIDASE"/>
    <property type="match status" value="1"/>
</dbReference>
<feature type="signal peptide" evidence="2">
    <location>
        <begin position="1"/>
        <end position="21"/>
    </location>
</feature>
<protein>
    <submittedName>
        <fullName evidence="4">Alpha/beta hydrolase</fullName>
    </submittedName>
</protein>
<name>A0ABV7NC42_9SPHN</name>
<dbReference type="EMBL" id="JBHRVU010000004">
    <property type="protein sequence ID" value="MFC3440575.1"/>
    <property type="molecule type" value="Genomic_DNA"/>
</dbReference>
<feature type="domain" description="BD-FAE-like" evidence="3">
    <location>
        <begin position="61"/>
        <end position="249"/>
    </location>
</feature>
<dbReference type="SUPFAM" id="SSF53474">
    <property type="entry name" value="alpha/beta-Hydrolases"/>
    <property type="match status" value="1"/>
</dbReference>
<evidence type="ECO:0000313" key="5">
    <source>
        <dbReference type="Proteomes" id="UP001595681"/>
    </source>
</evidence>
<evidence type="ECO:0000313" key="4">
    <source>
        <dbReference type="EMBL" id="MFC3440575.1"/>
    </source>
</evidence>
<dbReference type="PANTHER" id="PTHR48081">
    <property type="entry name" value="AB HYDROLASE SUPERFAMILY PROTEIN C4A8.06C"/>
    <property type="match status" value="1"/>
</dbReference>
<dbReference type="Pfam" id="PF20434">
    <property type="entry name" value="BD-FAE"/>
    <property type="match status" value="1"/>
</dbReference>
<sequence>MRGRLALFLIPALLTAGAADAQTLRERWRARLAEGQQTAPGGQAMAYGKDALQTLDFWPGKGTKPPLILFVHGGGWKRGDKDNATGATKVDHYTGLGYAFASINYRLVPDATVEQQAQDVADAIASLRGKAGAMGFDPDRIILMGHSAGAHLVALVGTDMRYFTKAGLQPDAVKGVIPLDGAAYDVPRQMQEGGRAMAGTYEQAFGADPARQKSLSPTLQAAKPNAPAFLILHVDRTDGTAQSNALAAALKQAGTPVEVHALEGRGLRGHMQINRSMGDPAYPGTAIVDAWLKQLIG</sequence>
<gene>
    <name evidence="4" type="ORF">ACFOKF_05045</name>
</gene>
<dbReference type="RefSeq" id="WP_380797661.1">
    <property type="nucleotide sequence ID" value="NZ_JBHRVU010000004.1"/>
</dbReference>
<keyword evidence="5" id="KW-1185">Reference proteome</keyword>
<keyword evidence="1 4" id="KW-0378">Hydrolase</keyword>
<dbReference type="InterPro" id="IPR050300">
    <property type="entry name" value="GDXG_lipolytic_enzyme"/>
</dbReference>
<feature type="chain" id="PRO_5045376832" evidence="2">
    <location>
        <begin position="22"/>
        <end position="297"/>
    </location>
</feature>
<dbReference type="Gene3D" id="3.40.50.1820">
    <property type="entry name" value="alpha/beta hydrolase"/>
    <property type="match status" value="1"/>
</dbReference>
<organism evidence="4 5">
    <name type="scientific">Sphingobium rhizovicinum</name>
    <dbReference type="NCBI Taxonomy" id="432308"/>
    <lineage>
        <taxon>Bacteria</taxon>
        <taxon>Pseudomonadati</taxon>
        <taxon>Pseudomonadota</taxon>
        <taxon>Alphaproteobacteria</taxon>
        <taxon>Sphingomonadales</taxon>
        <taxon>Sphingomonadaceae</taxon>
        <taxon>Sphingobium</taxon>
    </lineage>
</organism>
<evidence type="ECO:0000259" key="3">
    <source>
        <dbReference type="Pfam" id="PF20434"/>
    </source>
</evidence>
<dbReference type="Proteomes" id="UP001595681">
    <property type="component" value="Unassembled WGS sequence"/>
</dbReference>
<accession>A0ABV7NC42</accession>
<dbReference type="InterPro" id="IPR049492">
    <property type="entry name" value="BD-FAE-like_dom"/>
</dbReference>
<evidence type="ECO:0000256" key="2">
    <source>
        <dbReference type="SAM" id="SignalP"/>
    </source>
</evidence>